<evidence type="ECO:0000313" key="1">
    <source>
        <dbReference type="EMBL" id="CAG8518789.1"/>
    </source>
</evidence>
<dbReference type="Proteomes" id="UP000789396">
    <property type="component" value="Unassembled WGS sequence"/>
</dbReference>
<dbReference type="AlphaFoldDB" id="A0A9N9F9K7"/>
<sequence length="50" mass="5931">MEIVDAVNNEIVIVRIGPNIRRYSEILYDKDTNFNINAIGANCQERHRRW</sequence>
<protein>
    <submittedName>
        <fullName evidence="1">18422_t:CDS:1</fullName>
    </submittedName>
</protein>
<proteinExistence type="predicted"/>
<gene>
    <name evidence="1" type="ORF">RFULGI_LOCUS3250</name>
</gene>
<dbReference type="EMBL" id="CAJVPZ010002752">
    <property type="protein sequence ID" value="CAG8518789.1"/>
    <property type="molecule type" value="Genomic_DNA"/>
</dbReference>
<name>A0A9N9F9K7_9GLOM</name>
<organism evidence="1 2">
    <name type="scientific">Racocetra fulgida</name>
    <dbReference type="NCBI Taxonomy" id="60492"/>
    <lineage>
        <taxon>Eukaryota</taxon>
        <taxon>Fungi</taxon>
        <taxon>Fungi incertae sedis</taxon>
        <taxon>Mucoromycota</taxon>
        <taxon>Glomeromycotina</taxon>
        <taxon>Glomeromycetes</taxon>
        <taxon>Diversisporales</taxon>
        <taxon>Gigasporaceae</taxon>
        <taxon>Racocetra</taxon>
    </lineage>
</organism>
<reference evidence="1" key="1">
    <citation type="submission" date="2021-06" db="EMBL/GenBank/DDBJ databases">
        <authorList>
            <person name="Kallberg Y."/>
            <person name="Tangrot J."/>
            <person name="Rosling A."/>
        </authorList>
    </citation>
    <scope>NUCLEOTIDE SEQUENCE</scope>
    <source>
        <strain evidence="1">IN212</strain>
    </source>
</reference>
<keyword evidence="2" id="KW-1185">Reference proteome</keyword>
<evidence type="ECO:0000313" key="2">
    <source>
        <dbReference type="Proteomes" id="UP000789396"/>
    </source>
</evidence>
<comment type="caution">
    <text evidence="1">The sequence shown here is derived from an EMBL/GenBank/DDBJ whole genome shotgun (WGS) entry which is preliminary data.</text>
</comment>
<accession>A0A9N9F9K7</accession>